<reference evidence="2" key="1">
    <citation type="submission" date="2021-10" db="EMBL/GenBank/DDBJ databases">
        <title>De novo Genome Assembly of Clathrus columnatus (Basidiomycota, Fungi) Using Illumina and Nanopore Sequence Data.</title>
        <authorList>
            <person name="Ogiso-Tanaka E."/>
            <person name="Itagaki H."/>
            <person name="Hosoya T."/>
            <person name="Hosaka K."/>
        </authorList>
    </citation>
    <scope>NUCLEOTIDE SEQUENCE</scope>
    <source>
        <strain evidence="2">MO-923</strain>
    </source>
</reference>
<keyword evidence="3" id="KW-1185">Reference proteome</keyword>
<keyword evidence="1" id="KW-1133">Transmembrane helix</keyword>
<evidence type="ECO:0000313" key="2">
    <source>
        <dbReference type="EMBL" id="GJJ11236.1"/>
    </source>
</evidence>
<dbReference type="AlphaFoldDB" id="A0AAV5A9F5"/>
<name>A0AAV5A9F5_9AGAM</name>
<feature type="transmembrane region" description="Helical" evidence="1">
    <location>
        <begin position="78"/>
        <end position="99"/>
    </location>
</feature>
<feature type="transmembrane region" description="Helical" evidence="1">
    <location>
        <begin position="205"/>
        <end position="225"/>
    </location>
</feature>
<keyword evidence="1" id="KW-0812">Transmembrane</keyword>
<feature type="transmembrane region" description="Helical" evidence="1">
    <location>
        <begin position="120"/>
        <end position="142"/>
    </location>
</feature>
<protein>
    <submittedName>
        <fullName evidence="2">Uncharacterized protein</fullName>
    </submittedName>
</protein>
<feature type="transmembrane region" description="Helical" evidence="1">
    <location>
        <begin position="162"/>
        <end position="184"/>
    </location>
</feature>
<proteinExistence type="predicted"/>
<feature type="transmembrane region" description="Helical" evidence="1">
    <location>
        <begin position="39"/>
        <end position="58"/>
    </location>
</feature>
<organism evidence="2 3">
    <name type="scientific">Clathrus columnatus</name>
    <dbReference type="NCBI Taxonomy" id="1419009"/>
    <lineage>
        <taxon>Eukaryota</taxon>
        <taxon>Fungi</taxon>
        <taxon>Dikarya</taxon>
        <taxon>Basidiomycota</taxon>
        <taxon>Agaricomycotina</taxon>
        <taxon>Agaricomycetes</taxon>
        <taxon>Phallomycetidae</taxon>
        <taxon>Phallales</taxon>
        <taxon>Clathraceae</taxon>
        <taxon>Clathrus</taxon>
    </lineage>
</organism>
<evidence type="ECO:0000313" key="3">
    <source>
        <dbReference type="Proteomes" id="UP001050691"/>
    </source>
</evidence>
<comment type="caution">
    <text evidence="2">The sequence shown here is derived from an EMBL/GenBank/DDBJ whole genome shotgun (WGS) entry which is preliminary data.</text>
</comment>
<dbReference type="Proteomes" id="UP001050691">
    <property type="component" value="Unassembled WGS sequence"/>
</dbReference>
<gene>
    <name evidence="2" type="ORF">Clacol_005468</name>
</gene>
<feature type="transmembrane region" description="Helical" evidence="1">
    <location>
        <begin position="231"/>
        <end position="251"/>
    </location>
</feature>
<keyword evidence="1" id="KW-0472">Membrane</keyword>
<dbReference type="EMBL" id="BPWL01000006">
    <property type="protein sequence ID" value="GJJ11236.1"/>
    <property type="molecule type" value="Genomic_DNA"/>
</dbReference>
<accession>A0AAV5A9F5</accession>
<sequence length="301" mass="33072">MPPPNVHVTAVDSPSDINVERDFLVGSLFGIKSNPKANWLYMTYITFNLILGSIGNALNTLLADQAFVEDQGFPGGPAAFVANIDSLVVTQISFIAYTINTWSQDALLLYRFYVIFGESLITIALPLCLFTVSVVFSCLLMGRLTTPGDLSRAQETLRLGIVFWSISIGTTIFLTLLIVIRLVIMRIRTPKALNLRTPYLSVSATLMESAFLYSVIGGIYLAFYAKGSLTQYLLIEVLGQATSIAPLLIAWRVSQRRAWTSDTLQVTTTGNVIFFKGEESSTEMGILGNNTTSTTYTDTTR</sequence>
<evidence type="ECO:0000256" key="1">
    <source>
        <dbReference type="SAM" id="Phobius"/>
    </source>
</evidence>